<reference evidence="3" key="2">
    <citation type="submission" date="2025-05" db="UniProtKB">
        <authorList>
            <consortium name="EnsemblMetazoa"/>
        </authorList>
    </citation>
    <scope>IDENTIFICATION</scope>
    <source>
        <strain evidence="3">Foshan</strain>
    </source>
</reference>
<dbReference type="Gene3D" id="3.30.420.10">
    <property type="entry name" value="Ribonuclease H-like superfamily/Ribonuclease H"/>
    <property type="match status" value="2"/>
</dbReference>
<feature type="domain" description="Integrase catalytic" evidence="2">
    <location>
        <begin position="345"/>
        <end position="541"/>
    </location>
</feature>
<organism evidence="3 4">
    <name type="scientific">Aedes albopictus</name>
    <name type="common">Asian tiger mosquito</name>
    <name type="synonym">Stegomyia albopicta</name>
    <dbReference type="NCBI Taxonomy" id="7160"/>
    <lineage>
        <taxon>Eukaryota</taxon>
        <taxon>Metazoa</taxon>
        <taxon>Ecdysozoa</taxon>
        <taxon>Arthropoda</taxon>
        <taxon>Hexapoda</taxon>
        <taxon>Insecta</taxon>
        <taxon>Pterygota</taxon>
        <taxon>Neoptera</taxon>
        <taxon>Endopterygota</taxon>
        <taxon>Diptera</taxon>
        <taxon>Nematocera</taxon>
        <taxon>Culicoidea</taxon>
        <taxon>Culicidae</taxon>
        <taxon>Culicinae</taxon>
        <taxon>Aedini</taxon>
        <taxon>Aedes</taxon>
        <taxon>Stegomyia</taxon>
    </lineage>
</organism>
<dbReference type="GeneID" id="134290314"/>
<dbReference type="Gene3D" id="1.10.340.70">
    <property type="match status" value="1"/>
</dbReference>
<sequence length="659" mass="75669">MHLVSSKSRILPKKSGKSKPISTPRAELLAAVQLSKLIDKVLHAIDLKVESVNLWTDSKIVYCWIKKPTQTLQIYVSNRVAEIQRLTGHFRWRHIPTNENPADYISRGQRPRDLMRNEIWWKGPPMLRTMTETDEEPELPDEELPELRISLATTTTTPKRMEIFDRLSNFDAVLQSMAYVVRFARYIISKRKSITKGPLTSTERAQALILVVRLVQEECFQPEIQALRKNSKTRHRLCGLKPFLDPMDGVLRVGGRIKHAFIPYDSRHQMLLPAKHPLTDAMIRSQHRTNLHIGQKGLLAIIRQRFWPLNVKTTIRKVIRSCTICFKANPMKTVQLMGDLPPYRVRPAPTFSNTGVDFAGPFLVKSTSVGRKPLITKSYVCLFVCMLTRAIHIELVSDLTTEAFLAALRRFTSRRGVPNRMFSDNATNFVGAQNELERLAQMFKDQHESRKIVDFCCKLGFEWSFIPPRSPHFGGIWEAGVKQVKYHLTRVVGDRKLTYEELYTTLTQIEAVLNSRPLAPSSDDPNDFSAITPAHFLIGREMQAVAEPSYLNIRESKLSRWQLIQTMLQHFWKRWISECLPELQIRSKWLKRKDIPLGALVLIVDQNAPPLHWQLGRITAIHPGPDGVTRVVSLRTSKGDYKRAVSEICLLPLEMDKED</sequence>
<dbReference type="Pfam" id="PF18701">
    <property type="entry name" value="DUF5641"/>
    <property type="match status" value="1"/>
</dbReference>
<accession>A0ABM1Y7X0</accession>
<name>A0ABM1Y7X0_AEDAL</name>
<keyword evidence="4" id="KW-1185">Reference proteome</keyword>
<dbReference type="RefSeq" id="XP_062713408.1">
    <property type="nucleotide sequence ID" value="XM_062857424.1"/>
</dbReference>
<feature type="region of interest" description="Disordered" evidence="1">
    <location>
        <begin position="1"/>
        <end position="22"/>
    </location>
</feature>
<dbReference type="Pfam" id="PF17921">
    <property type="entry name" value="Integrase_H2C2"/>
    <property type="match status" value="1"/>
</dbReference>
<dbReference type="InterPro" id="IPR001584">
    <property type="entry name" value="Integrase_cat-core"/>
</dbReference>
<dbReference type="InterPro" id="IPR036397">
    <property type="entry name" value="RNaseH_sf"/>
</dbReference>
<dbReference type="InterPro" id="IPR041588">
    <property type="entry name" value="Integrase_H2C2"/>
</dbReference>
<dbReference type="PANTHER" id="PTHR47331:SF1">
    <property type="entry name" value="GAG-LIKE PROTEIN"/>
    <property type="match status" value="1"/>
</dbReference>
<reference evidence="4" key="1">
    <citation type="journal article" date="2015" name="Proc. Natl. Acad. Sci. U.S.A.">
        <title>Genome sequence of the Asian Tiger mosquito, Aedes albopictus, reveals insights into its biology, genetics, and evolution.</title>
        <authorList>
            <person name="Chen X.G."/>
            <person name="Jiang X."/>
            <person name="Gu J."/>
            <person name="Xu M."/>
            <person name="Wu Y."/>
            <person name="Deng Y."/>
            <person name="Zhang C."/>
            <person name="Bonizzoni M."/>
            <person name="Dermauw W."/>
            <person name="Vontas J."/>
            <person name="Armbruster P."/>
            <person name="Huang X."/>
            <person name="Yang Y."/>
            <person name="Zhang H."/>
            <person name="He W."/>
            <person name="Peng H."/>
            <person name="Liu Y."/>
            <person name="Wu K."/>
            <person name="Chen J."/>
            <person name="Lirakis M."/>
            <person name="Topalis P."/>
            <person name="Van Leeuwen T."/>
            <person name="Hall A.B."/>
            <person name="Jiang X."/>
            <person name="Thorpe C."/>
            <person name="Mueller R.L."/>
            <person name="Sun C."/>
            <person name="Waterhouse R.M."/>
            <person name="Yan G."/>
            <person name="Tu Z.J."/>
            <person name="Fang X."/>
            <person name="James A.A."/>
        </authorList>
    </citation>
    <scope>NUCLEOTIDE SEQUENCE [LARGE SCALE GENOMIC DNA]</scope>
    <source>
        <strain evidence="4">Foshan</strain>
    </source>
</reference>
<evidence type="ECO:0000256" key="1">
    <source>
        <dbReference type="SAM" id="MobiDB-lite"/>
    </source>
</evidence>
<proteinExistence type="predicted"/>
<evidence type="ECO:0000259" key="2">
    <source>
        <dbReference type="PROSITE" id="PS50994"/>
    </source>
</evidence>
<dbReference type="Pfam" id="PF05380">
    <property type="entry name" value="Peptidase_A17"/>
    <property type="match status" value="1"/>
</dbReference>
<protein>
    <recommendedName>
        <fullName evidence="2">Integrase catalytic domain-containing protein</fullName>
    </recommendedName>
</protein>
<evidence type="ECO:0000313" key="4">
    <source>
        <dbReference type="Proteomes" id="UP000069940"/>
    </source>
</evidence>
<dbReference type="EnsemblMetazoa" id="AALFPA23_006611.R8637">
    <property type="protein sequence ID" value="AALFPA23_006611.P8637"/>
    <property type="gene ID" value="AALFPA23_006611"/>
</dbReference>
<dbReference type="InterPro" id="IPR012337">
    <property type="entry name" value="RNaseH-like_sf"/>
</dbReference>
<dbReference type="PANTHER" id="PTHR47331">
    <property type="entry name" value="PHD-TYPE DOMAIN-CONTAINING PROTEIN"/>
    <property type="match status" value="1"/>
</dbReference>
<dbReference type="InterPro" id="IPR040676">
    <property type="entry name" value="DUF5641"/>
</dbReference>
<evidence type="ECO:0000313" key="3">
    <source>
        <dbReference type="EnsemblMetazoa" id="AALFPA23_006611.P8637"/>
    </source>
</evidence>
<dbReference type="SUPFAM" id="SSF53098">
    <property type="entry name" value="Ribonuclease H-like"/>
    <property type="match status" value="1"/>
</dbReference>
<dbReference type="PROSITE" id="PS50994">
    <property type="entry name" value="INTEGRASE"/>
    <property type="match status" value="1"/>
</dbReference>
<dbReference type="InterPro" id="IPR008042">
    <property type="entry name" value="Retrotrans_Pao"/>
</dbReference>
<dbReference type="Proteomes" id="UP000069940">
    <property type="component" value="Unassembled WGS sequence"/>
</dbReference>